<evidence type="ECO:0000256" key="3">
    <source>
        <dbReference type="ARBA" id="ARBA00022448"/>
    </source>
</evidence>
<evidence type="ECO:0000256" key="2">
    <source>
        <dbReference type="ARBA" id="ARBA00010072"/>
    </source>
</evidence>
<keyword evidence="6 8" id="KW-1133">Transmembrane helix</keyword>
<comment type="caution">
    <text evidence="10">The sequence shown here is derived from an EMBL/GenBank/DDBJ whole genome shotgun (WGS) entry which is preliminary data.</text>
</comment>
<keyword evidence="7 8" id="KW-0472">Membrane</keyword>
<evidence type="ECO:0000256" key="5">
    <source>
        <dbReference type="ARBA" id="ARBA00022692"/>
    </source>
</evidence>
<dbReference type="GO" id="GO:0022857">
    <property type="term" value="F:transmembrane transporter activity"/>
    <property type="evidence" value="ECO:0007669"/>
    <property type="project" value="InterPro"/>
</dbReference>
<evidence type="ECO:0000313" key="11">
    <source>
        <dbReference type="Proteomes" id="UP000305267"/>
    </source>
</evidence>
<dbReference type="PROSITE" id="PS50928">
    <property type="entry name" value="ABC_TM1"/>
    <property type="match status" value="1"/>
</dbReference>
<dbReference type="PANTHER" id="PTHR30614:SF34">
    <property type="entry name" value="BLR6398 PROTEIN"/>
    <property type="match status" value="1"/>
</dbReference>
<dbReference type="NCBIfam" id="TIGR01726">
    <property type="entry name" value="HEQRo_perm_3TM"/>
    <property type="match status" value="1"/>
</dbReference>
<feature type="transmembrane region" description="Helical" evidence="8">
    <location>
        <begin position="94"/>
        <end position="113"/>
    </location>
</feature>
<protein>
    <submittedName>
        <fullName evidence="10">Amino acid ABC transporter permease</fullName>
    </submittedName>
</protein>
<comment type="subcellular location">
    <subcellularLocation>
        <location evidence="1">Cell inner membrane</location>
        <topology evidence="1">Multi-pass membrane protein</topology>
    </subcellularLocation>
    <subcellularLocation>
        <location evidence="8">Cell membrane</location>
        <topology evidence="8">Multi-pass membrane protein</topology>
    </subcellularLocation>
</comment>
<reference evidence="10 11" key="1">
    <citation type="submission" date="2019-06" db="EMBL/GenBank/DDBJ databases">
        <title>Genome of Methylobacterium sp. 17Sr1-39.</title>
        <authorList>
            <person name="Seo T."/>
        </authorList>
    </citation>
    <scope>NUCLEOTIDE SEQUENCE [LARGE SCALE GENOMIC DNA]</scope>
    <source>
        <strain evidence="10 11">17Sr1-39</strain>
    </source>
</reference>
<keyword evidence="3 8" id="KW-0813">Transport</keyword>
<keyword evidence="5 8" id="KW-0812">Transmembrane</keyword>
<evidence type="ECO:0000313" key="10">
    <source>
        <dbReference type="EMBL" id="TNC10042.1"/>
    </source>
</evidence>
<sequence length="231" mass="24894">MFETILAEWPRFATLANAAFLARAAATTLALSAVGVVLGSLIGVAVAVAGRTRAGWLRPVRLLARLYTELFRRVPFLVTLMLTFYLVQASGVDLPLAVVAGVTVTLIAGAYLAEIVRAGLAAVHPNQWEAAATMNFTLLQTIRLVVLPQAWPLILPPSFGFFVMFIKDTALASQIGVIELTYAARVLNNKGFSATLSFGCVLVLYFALSYPLARLGARLETRLAGPRHPRP</sequence>
<dbReference type="InterPro" id="IPR010065">
    <property type="entry name" value="AA_ABC_transptr_permease_3TM"/>
</dbReference>
<proteinExistence type="inferred from homology"/>
<organism evidence="10 11">
    <name type="scientific">Methylobacterium terricola</name>
    <dbReference type="NCBI Taxonomy" id="2583531"/>
    <lineage>
        <taxon>Bacteria</taxon>
        <taxon>Pseudomonadati</taxon>
        <taxon>Pseudomonadota</taxon>
        <taxon>Alphaproteobacteria</taxon>
        <taxon>Hyphomicrobiales</taxon>
        <taxon>Methylobacteriaceae</taxon>
        <taxon>Methylobacterium</taxon>
    </lineage>
</organism>
<evidence type="ECO:0000256" key="7">
    <source>
        <dbReference type="ARBA" id="ARBA00023136"/>
    </source>
</evidence>
<feature type="transmembrane region" description="Helical" evidence="8">
    <location>
        <begin position="20"/>
        <end position="49"/>
    </location>
</feature>
<dbReference type="CDD" id="cd06261">
    <property type="entry name" value="TM_PBP2"/>
    <property type="match status" value="1"/>
</dbReference>
<dbReference type="InterPro" id="IPR000515">
    <property type="entry name" value="MetI-like"/>
</dbReference>
<feature type="transmembrane region" description="Helical" evidence="8">
    <location>
        <begin position="144"/>
        <end position="166"/>
    </location>
</feature>
<keyword evidence="4" id="KW-1003">Cell membrane</keyword>
<comment type="similarity">
    <text evidence="2">Belongs to the binding-protein-dependent transport system permease family. HisMQ subfamily.</text>
</comment>
<dbReference type="OrthoDB" id="7341446at2"/>
<dbReference type="Pfam" id="PF00528">
    <property type="entry name" value="BPD_transp_1"/>
    <property type="match status" value="1"/>
</dbReference>
<dbReference type="PANTHER" id="PTHR30614">
    <property type="entry name" value="MEMBRANE COMPONENT OF AMINO ACID ABC TRANSPORTER"/>
    <property type="match status" value="1"/>
</dbReference>
<accession>A0A5C4LC41</accession>
<evidence type="ECO:0000256" key="1">
    <source>
        <dbReference type="ARBA" id="ARBA00004429"/>
    </source>
</evidence>
<evidence type="ECO:0000256" key="8">
    <source>
        <dbReference type="RuleBase" id="RU363032"/>
    </source>
</evidence>
<gene>
    <name evidence="10" type="ORF">FF100_24325</name>
</gene>
<dbReference type="InterPro" id="IPR035906">
    <property type="entry name" value="MetI-like_sf"/>
</dbReference>
<evidence type="ECO:0000259" key="9">
    <source>
        <dbReference type="PROSITE" id="PS50928"/>
    </source>
</evidence>
<evidence type="ECO:0000256" key="4">
    <source>
        <dbReference type="ARBA" id="ARBA00022475"/>
    </source>
</evidence>
<feature type="transmembrane region" description="Helical" evidence="8">
    <location>
        <begin position="70"/>
        <end position="88"/>
    </location>
</feature>
<keyword evidence="11" id="KW-1185">Reference proteome</keyword>
<dbReference type="GO" id="GO:0006865">
    <property type="term" value="P:amino acid transport"/>
    <property type="evidence" value="ECO:0007669"/>
    <property type="project" value="TreeGrafter"/>
</dbReference>
<feature type="domain" description="ABC transmembrane type-1" evidence="9">
    <location>
        <begin position="25"/>
        <end position="213"/>
    </location>
</feature>
<dbReference type="SUPFAM" id="SSF161098">
    <property type="entry name" value="MetI-like"/>
    <property type="match status" value="1"/>
</dbReference>
<name>A0A5C4LC41_9HYPH</name>
<dbReference type="GO" id="GO:0043190">
    <property type="term" value="C:ATP-binding cassette (ABC) transporter complex"/>
    <property type="evidence" value="ECO:0007669"/>
    <property type="project" value="InterPro"/>
</dbReference>
<feature type="transmembrane region" description="Helical" evidence="8">
    <location>
        <begin position="192"/>
        <end position="213"/>
    </location>
</feature>
<dbReference type="AlphaFoldDB" id="A0A5C4LC41"/>
<dbReference type="Gene3D" id="1.10.3720.10">
    <property type="entry name" value="MetI-like"/>
    <property type="match status" value="1"/>
</dbReference>
<dbReference type="RefSeq" id="WP_139038356.1">
    <property type="nucleotide sequence ID" value="NZ_VDDA01000014.1"/>
</dbReference>
<dbReference type="InterPro" id="IPR043429">
    <property type="entry name" value="ArtM/GltK/GlnP/TcyL/YhdX-like"/>
</dbReference>
<dbReference type="Proteomes" id="UP000305267">
    <property type="component" value="Unassembled WGS sequence"/>
</dbReference>
<evidence type="ECO:0000256" key="6">
    <source>
        <dbReference type="ARBA" id="ARBA00022989"/>
    </source>
</evidence>
<dbReference type="EMBL" id="VDDA01000014">
    <property type="protein sequence ID" value="TNC10042.1"/>
    <property type="molecule type" value="Genomic_DNA"/>
</dbReference>